<dbReference type="AlphaFoldDB" id="A0A933MIQ4"/>
<evidence type="ECO:0000313" key="2">
    <source>
        <dbReference type="Proteomes" id="UP000736328"/>
    </source>
</evidence>
<accession>A0A933MIQ4</accession>
<name>A0A933MIQ4_UNCT6</name>
<organism evidence="1 2">
    <name type="scientific">candidate division TA06 bacterium</name>
    <dbReference type="NCBI Taxonomy" id="2250710"/>
    <lineage>
        <taxon>Bacteria</taxon>
        <taxon>Bacteria division TA06</taxon>
    </lineage>
</organism>
<sequence length="112" mass="13429">MTYFKSYIKNKIVPQKCWDDIFELLASVNSPEVEDWLEERGQSGFTIEEFIYFLNSLDEDEIRDWLWEHREDFSAVLSRPSFNFDDSRMVGSNNRWCNVLFLSANKRSDIKE</sequence>
<protein>
    <submittedName>
        <fullName evidence="1">Uncharacterized protein</fullName>
    </submittedName>
</protein>
<dbReference type="EMBL" id="JACQXR010000118">
    <property type="protein sequence ID" value="MBI4727352.1"/>
    <property type="molecule type" value="Genomic_DNA"/>
</dbReference>
<dbReference type="Proteomes" id="UP000736328">
    <property type="component" value="Unassembled WGS sequence"/>
</dbReference>
<evidence type="ECO:0000313" key="1">
    <source>
        <dbReference type="EMBL" id="MBI4727352.1"/>
    </source>
</evidence>
<reference evidence="1" key="1">
    <citation type="submission" date="2020-07" db="EMBL/GenBank/DDBJ databases">
        <title>Huge and variable diversity of episymbiotic CPR bacteria and DPANN archaea in groundwater ecosystems.</title>
        <authorList>
            <person name="He C.Y."/>
            <person name="Keren R."/>
            <person name="Whittaker M."/>
            <person name="Farag I.F."/>
            <person name="Doudna J."/>
            <person name="Cate J.H.D."/>
            <person name="Banfield J.F."/>
        </authorList>
    </citation>
    <scope>NUCLEOTIDE SEQUENCE</scope>
    <source>
        <strain evidence="1">NC_groundwater_1520_Pr4_B-0.1um_53_5</strain>
    </source>
</reference>
<gene>
    <name evidence="1" type="ORF">HY768_09080</name>
</gene>
<comment type="caution">
    <text evidence="1">The sequence shown here is derived from an EMBL/GenBank/DDBJ whole genome shotgun (WGS) entry which is preliminary data.</text>
</comment>
<proteinExistence type="predicted"/>